<evidence type="ECO:0000313" key="1">
    <source>
        <dbReference type="EMBL" id="PIR68205.1"/>
    </source>
</evidence>
<name>A0A2H0TD63_9BACT</name>
<dbReference type="Proteomes" id="UP000230094">
    <property type="component" value="Unassembled WGS sequence"/>
</dbReference>
<evidence type="ECO:0000313" key="2">
    <source>
        <dbReference type="Proteomes" id="UP000230094"/>
    </source>
</evidence>
<dbReference type="AlphaFoldDB" id="A0A2H0TD63"/>
<gene>
    <name evidence="1" type="ORF">COU49_02570</name>
</gene>
<reference evidence="2" key="1">
    <citation type="submission" date="2017-09" db="EMBL/GenBank/DDBJ databases">
        <title>Depth-based differentiation of microbial function through sediment-hosted aquifers and enrichment of novel symbionts in the deep terrestrial subsurface.</title>
        <authorList>
            <person name="Probst A.J."/>
            <person name="Ladd B."/>
            <person name="Jarett J.K."/>
            <person name="Geller-Mcgrath D.E."/>
            <person name="Sieber C.M.K."/>
            <person name="Emerson J.B."/>
            <person name="Anantharaman K."/>
            <person name="Thomas B.C."/>
            <person name="Malmstrom R."/>
            <person name="Stieglmeier M."/>
            <person name="Klingl A."/>
            <person name="Woyke T."/>
            <person name="Ryan C.M."/>
            <person name="Banfield J.F."/>
        </authorList>
    </citation>
    <scope>NUCLEOTIDE SEQUENCE [LARGE SCALE GENOMIC DNA]</scope>
</reference>
<comment type="caution">
    <text evidence="1">The sequence shown here is derived from an EMBL/GenBank/DDBJ whole genome shotgun (WGS) entry which is preliminary data.</text>
</comment>
<proteinExistence type="predicted"/>
<accession>A0A2H0TD63</accession>
<dbReference type="EMBL" id="PFCQ01000013">
    <property type="protein sequence ID" value="PIR68205.1"/>
    <property type="molecule type" value="Genomic_DNA"/>
</dbReference>
<sequence>MRSIEANYRKIQSRNPYLGTYPCLCQAVRYKKFSRKSLVKAFNELMPESEYSQDEKKELIDYLENQTNMLEEGEIRAKNAHSKH</sequence>
<protein>
    <submittedName>
        <fullName evidence="1">Uncharacterized protein</fullName>
    </submittedName>
</protein>
<organism evidence="1 2">
    <name type="scientific">Candidatus Nomurabacteria bacterium CG10_big_fil_rev_8_21_14_0_10_35_16</name>
    <dbReference type="NCBI Taxonomy" id="1974731"/>
    <lineage>
        <taxon>Bacteria</taxon>
        <taxon>Candidatus Nomuraibacteriota</taxon>
    </lineage>
</organism>